<accession>A0ABD1LWK5</accession>
<reference evidence="1 2" key="1">
    <citation type="submission" date="2024-08" db="EMBL/GenBank/DDBJ databases">
        <title>Insights into the chromosomal genome structure of Flemingia macrophylla.</title>
        <authorList>
            <person name="Ding Y."/>
            <person name="Zhao Y."/>
            <person name="Bi W."/>
            <person name="Wu M."/>
            <person name="Zhao G."/>
            <person name="Gong Y."/>
            <person name="Li W."/>
            <person name="Zhang P."/>
        </authorList>
    </citation>
    <scope>NUCLEOTIDE SEQUENCE [LARGE SCALE GENOMIC DNA]</scope>
    <source>
        <strain evidence="1">DYQJB</strain>
        <tissue evidence="1">Leaf</tissue>
    </source>
</reference>
<protein>
    <recommendedName>
        <fullName evidence="3">S-locus receptor kinase C-terminal domain-containing protein</fullName>
    </recommendedName>
</protein>
<gene>
    <name evidence="1" type="ORF">Fmac_021273</name>
</gene>
<dbReference type="PANTHER" id="PTHR27006:SF605">
    <property type="entry name" value="COLD-RESPONSIVE PROTEIN KINASE 1-LIKE"/>
    <property type="match status" value="1"/>
</dbReference>
<organism evidence="1 2">
    <name type="scientific">Flemingia macrophylla</name>
    <dbReference type="NCBI Taxonomy" id="520843"/>
    <lineage>
        <taxon>Eukaryota</taxon>
        <taxon>Viridiplantae</taxon>
        <taxon>Streptophyta</taxon>
        <taxon>Embryophyta</taxon>
        <taxon>Tracheophyta</taxon>
        <taxon>Spermatophyta</taxon>
        <taxon>Magnoliopsida</taxon>
        <taxon>eudicotyledons</taxon>
        <taxon>Gunneridae</taxon>
        <taxon>Pentapetalae</taxon>
        <taxon>rosids</taxon>
        <taxon>fabids</taxon>
        <taxon>Fabales</taxon>
        <taxon>Fabaceae</taxon>
        <taxon>Papilionoideae</taxon>
        <taxon>50 kb inversion clade</taxon>
        <taxon>NPAAA clade</taxon>
        <taxon>indigoferoid/millettioid clade</taxon>
        <taxon>Phaseoleae</taxon>
        <taxon>Flemingia</taxon>
    </lineage>
</organism>
<proteinExistence type="predicted"/>
<evidence type="ECO:0000313" key="2">
    <source>
        <dbReference type="Proteomes" id="UP001603857"/>
    </source>
</evidence>
<evidence type="ECO:0008006" key="3">
    <source>
        <dbReference type="Google" id="ProtNLM"/>
    </source>
</evidence>
<keyword evidence="2" id="KW-1185">Reference proteome</keyword>
<sequence length="74" mass="8546">MVSGRKNREFFDQQHHLNLLGHAWRLWSEGRPLELIEDSLSDSVIDAEALRCVQIGLMCVQERPDVGQTCHLLF</sequence>
<dbReference type="AlphaFoldDB" id="A0ABD1LWK5"/>
<dbReference type="EMBL" id="JBGMDY010000007">
    <property type="protein sequence ID" value="KAL2327846.1"/>
    <property type="molecule type" value="Genomic_DNA"/>
</dbReference>
<dbReference type="PANTHER" id="PTHR27006">
    <property type="entry name" value="PROMASTIGOTE SURFACE ANTIGEN PROTEIN PSA"/>
    <property type="match status" value="1"/>
</dbReference>
<comment type="caution">
    <text evidence="1">The sequence shown here is derived from an EMBL/GenBank/DDBJ whole genome shotgun (WGS) entry which is preliminary data.</text>
</comment>
<evidence type="ECO:0000313" key="1">
    <source>
        <dbReference type="EMBL" id="KAL2327846.1"/>
    </source>
</evidence>
<dbReference type="Proteomes" id="UP001603857">
    <property type="component" value="Unassembled WGS sequence"/>
</dbReference>
<name>A0ABD1LWK5_9FABA</name>